<organism evidence="3 4">
    <name type="scientific">Chitinophaga ginsengisegetis</name>
    <dbReference type="NCBI Taxonomy" id="393003"/>
    <lineage>
        <taxon>Bacteria</taxon>
        <taxon>Pseudomonadati</taxon>
        <taxon>Bacteroidota</taxon>
        <taxon>Chitinophagia</taxon>
        <taxon>Chitinophagales</taxon>
        <taxon>Chitinophagaceae</taxon>
        <taxon>Chitinophaga</taxon>
    </lineage>
</organism>
<dbReference type="SUPFAM" id="SSF55545">
    <property type="entry name" value="beta-N-acetylhexosaminidase-like domain"/>
    <property type="match status" value="1"/>
</dbReference>
<dbReference type="Gene3D" id="3.30.379.10">
    <property type="entry name" value="Chitobiase/beta-hexosaminidase domain 2-like"/>
    <property type="match status" value="1"/>
</dbReference>
<dbReference type="GO" id="GO:0045493">
    <property type="term" value="P:xylan catabolic process"/>
    <property type="evidence" value="ECO:0007669"/>
    <property type="project" value="InterPro"/>
</dbReference>
<keyword evidence="4" id="KW-1185">Reference proteome</keyword>
<sequence>MKRLNFLFFALPLLLVVNVICAQSLVLSQRTASQTAIVIADNSTQPTSKAAKELQKYIKKTLSIDVPITNNGNAKNQIIIGQGDYIKSMAPEVNTSKLGTDGYTILTKGTKLIIAGGSGKGPLFGVYTLLEKYFGCRMYTADVMKIPKRSSLTIPAVNLTEIPTLILRDVFYLGAMDSSYSDWHKLIHARSTNSSLFGIFAHTGFQIMPPKQYFNTHPEYYSLVKGKRQPLQLDPTNKDVYNILLGWLNAKIKNQPQYNYWSVSVEDNGSYCECDKCLPVINNTKTPGGPTIALANNLAQNFPNENISALAYSYTRNPPQNMKLAPNLNIMYCPQPKNYVSSYQGDDYAEMHNQFDGWQKLTKNIFVWDYVIDYSALESIHPNLLILKPNLQYFVNKGIKGYFAEGNIFPDGEFAELRAYLLSKLTWDPNLDDNAVIDDFLQGFYGDAAPSLKRYIQLTSSQLTGNNKLTESMINNYDDLFDAAMNSVKNQPVYLKRVQKERIPLQYSAVQAYLDEASKDPDQFFNNTQKYNNFNTHLEGFLTSVKQCGIKRLVHNENNLPLYQFYSDWKNKMSTLKSKSLMKK</sequence>
<protein>
    <submittedName>
        <fullName evidence="3">Glycosyl hydrolase family 67 N-terminus</fullName>
    </submittedName>
</protein>
<proteinExistence type="predicted"/>
<evidence type="ECO:0000256" key="1">
    <source>
        <dbReference type="ARBA" id="ARBA00022801"/>
    </source>
</evidence>
<feature type="domain" description="Alpha glucuronidase N-terminal" evidence="2">
    <location>
        <begin position="30"/>
        <end position="129"/>
    </location>
</feature>
<dbReference type="InterPro" id="IPR005154">
    <property type="entry name" value="Glyco_hydro_67_aGlcAse_N"/>
</dbReference>
<dbReference type="Proteomes" id="UP000190166">
    <property type="component" value="Unassembled WGS sequence"/>
</dbReference>
<evidence type="ECO:0000313" key="3">
    <source>
        <dbReference type="EMBL" id="SKD07891.1"/>
    </source>
</evidence>
<dbReference type="RefSeq" id="WP_079471144.1">
    <property type="nucleotide sequence ID" value="NZ_FUZZ01000003.1"/>
</dbReference>
<dbReference type="EMBL" id="FUZZ01000003">
    <property type="protein sequence ID" value="SKD07891.1"/>
    <property type="molecule type" value="Genomic_DNA"/>
</dbReference>
<dbReference type="PANTHER" id="PTHR47406">
    <property type="entry name" value="COAGULATION FACTOR 5/8 TYPE, C-TERMINAL"/>
    <property type="match status" value="1"/>
</dbReference>
<accession>A0A1T5P5C7</accession>
<dbReference type="GO" id="GO:0046559">
    <property type="term" value="F:alpha-glucuronidase activity"/>
    <property type="evidence" value="ECO:0007669"/>
    <property type="project" value="InterPro"/>
</dbReference>
<dbReference type="STRING" id="393003.SAMN05660461_3860"/>
<gene>
    <name evidence="3" type="ORF">SAMN05660461_3860</name>
</gene>
<dbReference type="InterPro" id="IPR029018">
    <property type="entry name" value="Hex-like_dom2"/>
</dbReference>
<name>A0A1T5P5C7_9BACT</name>
<reference evidence="4" key="1">
    <citation type="submission" date="2017-02" db="EMBL/GenBank/DDBJ databases">
        <authorList>
            <person name="Varghese N."/>
            <person name="Submissions S."/>
        </authorList>
    </citation>
    <scope>NUCLEOTIDE SEQUENCE [LARGE SCALE GENOMIC DNA]</scope>
    <source>
        <strain evidence="4">DSM 18108</strain>
    </source>
</reference>
<evidence type="ECO:0000259" key="2">
    <source>
        <dbReference type="Pfam" id="PF03648"/>
    </source>
</evidence>
<dbReference type="AlphaFoldDB" id="A0A1T5P5C7"/>
<dbReference type="Pfam" id="PF16126">
    <property type="entry name" value="DUF4838"/>
    <property type="match status" value="1"/>
</dbReference>
<dbReference type="PANTHER" id="PTHR47406:SF2">
    <property type="entry name" value="ALPHA GLUCURONIDASE N-TERMINAL DOMAIN-CONTAINING PROTEIN"/>
    <property type="match status" value="1"/>
</dbReference>
<keyword evidence="1 3" id="KW-0378">Hydrolase</keyword>
<evidence type="ECO:0000313" key="4">
    <source>
        <dbReference type="Proteomes" id="UP000190166"/>
    </source>
</evidence>
<dbReference type="Pfam" id="PF03648">
    <property type="entry name" value="Glyco_hydro_67N"/>
    <property type="match status" value="1"/>
</dbReference>
<dbReference type="InterPro" id="IPR032287">
    <property type="entry name" value="DUF4838"/>
</dbReference>